<dbReference type="GeneID" id="130467235"/>
<dbReference type="SUPFAM" id="SSF56219">
    <property type="entry name" value="DNase I-like"/>
    <property type="match status" value="1"/>
</dbReference>
<reference evidence="1" key="1">
    <citation type="journal article" date="2021" name="Nat. Commun.">
        <title>Genomic analyses provide insights into spinach domestication and the genetic basis of agronomic traits.</title>
        <authorList>
            <person name="Cai X."/>
            <person name="Sun X."/>
            <person name="Xu C."/>
            <person name="Sun H."/>
            <person name="Wang X."/>
            <person name="Ge C."/>
            <person name="Zhang Z."/>
            <person name="Wang Q."/>
            <person name="Fei Z."/>
            <person name="Jiao C."/>
            <person name="Wang Q."/>
        </authorList>
    </citation>
    <scope>NUCLEOTIDE SEQUENCE [LARGE SCALE GENOMIC DNA]</scope>
    <source>
        <strain evidence="1">cv. Varoflay</strain>
    </source>
</reference>
<reference evidence="2" key="2">
    <citation type="submission" date="2025-08" db="UniProtKB">
        <authorList>
            <consortium name="RefSeq"/>
        </authorList>
    </citation>
    <scope>IDENTIFICATION</scope>
    <source>
        <tissue evidence="2">Leaf</tissue>
    </source>
</reference>
<dbReference type="InterPro" id="IPR036691">
    <property type="entry name" value="Endo/exonu/phosph_ase_sf"/>
</dbReference>
<sequence>MSVNSVVDLFKSSNPRFCCGVDALGLSGGLVVLSWSSFGITCIFKSPNFVLCNIVEPNGSSYYVAGSSTIQGWDDFVNWRISSQLLDIPYSGPKFTWTNKREEPHLILERLDRGYMTNDWFMSFPDTKISNQPFIASDHAAIVLDTEGIPTRKNRPYQIENWCLEFTEICDLIDRTWRIPCQGSPMFTLSRKLVLLRLKIRGWYLRNKKLWGVNWRELNDNLSTIGLMVKTIAQGGTYIEKVDEAYSTAAIKVKSWKQRMKERWVKEGDLPTKLLYSRVKARQKKNEVLTLKNHAGQWTEGQDQVQDLVVQSLKQVFISDQDLPPDDELDMVLRELDLPQLSQGNVSMLERPF</sequence>
<evidence type="ECO:0008006" key="3">
    <source>
        <dbReference type="Google" id="ProtNLM"/>
    </source>
</evidence>
<dbReference type="Gene3D" id="3.60.10.10">
    <property type="entry name" value="Endonuclease/exonuclease/phosphatase"/>
    <property type="match status" value="1"/>
</dbReference>
<keyword evidence="1" id="KW-1185">Reference proteome</keyword>
<dbReference type="PANTHER" id="PTHR33710:SF79">
    <property type="entry name" value="OS06G0205337 PROTEIN"/>
    <property type="match status" value="1"/>
</dbReference>
<dbReference type="RefSeq" id="XP_056691660.1">
    <property type="nucleotide sequence ID" value="XM_056835682.1"/>
</dbReference>
<dbReference type="PANTHER" id="PTHR33710">
    <property type="entry name" value="BNAC02G09200D PROTEIN"/>
    <property type="match status" value="1"/>
</dbReference>
<evidence type="ECO:0000313" key="1">
    <source>
        <dbReference type="Proteomes" id="UP000813463"/>
    </source>
</evidence>
<gene>
    <name evidence="2" type="primary">LOC130467235</name>
</gene>
<organism evidence="1 2">
    <name type="scientific">Spinacia oleracea</name>
    <name type="common">Spinach</name>
    <dbReference type="NCBI Taxonomy" id="3562"/>
    <lineage>
        <taxon>Eukaryota</taxon>
        <taxon>Viridiplantae</taxon>
        <taxon>Streptophyta</taxon>
        <taxon>Embryophyta</taxon>
        <taxon>Tracheophyta</taxon>
        <taxon>Spermatophyta</taxon>
        <taxon>Magnoliopsida</taxon>
        <taxon>eudicotyledons</taxon>
        <taxon>Gunneridae</taxon>
        <taxon>Pentapetalae</taxon>
        <taxon>Caryophyllales</taxon>
        <taxon>Chenopodiaceae</taxon>
        <taxon>Chenopodioideae</taxon>
        <taxon>Anserineae</taxon>
        <taxon>Spinacia</taxon>
    </lineage>
</organism>
<accession>A0ABM3R7R4</accession>
<protein>
    <recommendedName>
        <fullName evidence="3">Endonuclease/exonuclease/phosphatase domain-containing protein</fullName>
    </recommendedName>
</protein>
<name>A0ABM3R7R4_SPIOL</name>
<evidence type="ECO:0000313" key="2">
    <source>
        <dbReference type="RefSeq" id="XP_056691660.1"/>
    </source>
</evidence>
<proteinExistence type="predicted"/>
<dbReference type="Proteomes" id="UP000813463">
    <property type="component" value="Chromosome 2"/>
</dbReference>